<protein>
    <submittedName>
        <fullName evidence="1">Uncharacterized protein</fullName>
    </submittedName>
</protein>
<organism evidence="1 2">
    <name type="scientific">Colletotrichum navitas</name>
    <dbReference type="NCBI Taxonomy" id="681940"/>
    <lineage>
        <taxon>Eukaryota</taxon>
        <taxon>Fungi</taxon>
        <taxon>Dikarya</taxon>
        <taxon>Ascomycota</taxon>
        <taxon>Pezizomycotina</taxon>
        <taxon>Sordariomycetes</taxon>
        <taxon>Hypocreomycetidae</taxon>
        <taxon>Glomerellales</taxon>
        <taxon>Glomerellaceae</taxon>
        <taxon>Colletotrichum</taxon>
        <taxon>Colletotrichum graminicola species complex</taxon>
    </lineage>
</organism>
<evidence type="ECO:0000313" key="2">
    <source>
        <dbReference type="Proteomes" id="UP001230504"/>
    </source>
</evidence>
<name>A0AAD8PVY0_9PEZI</name>
<dbReference type="EMBL" id="JAHLJV010000042">
    <property type="protein sequence ID" value="KAK1585650.1"/>
    <property type="molecule type" value="Genomic_DNA"/>
</dbReference>
<dbReference type="GeneID" id="85444388"/>
<dbReference type="Proteomes" id="UP001230504">
    <property type="component" value="Unassembled WGS sequence"/>
</dbReference>
<keyword evidence="2" id="KW-1185">Reference proteome</keyword>
<accession>A0AAD8PVY0</accession>
<dbReference type="AlphaFoldDB" id="A0AAD8PVY0"/>
<dbReference type="RefSeq" id="XP_060412667.1">
    <property type="nucleotide sequence ID" value="XM_060560148.1"/>
</dbReference>
<comment type="caution">
    <text evidence="1">The sequence shown here is derived from an EMBL/GenBank/DDBJ whole genome shotgun (WGS) entry which is preliminary data.</text>
</comment>
<reference evidence="1" key="1">
    <citation type="submission" date="2021-06" db="EMBL/GenBank/DDBJ databases">
        <title>Comparative genomics, transcriptomics and evolutionary studies reveal genomic signatures of adaptation to plant cell wall in hemibiotrophic fungi.</title>
        <authorList>
            <consortium name="DOE Joint Genome Institute"/>
            <person name="Baroncelli R."/>
            <person name="Diaz J.F."/>
            <person name="Benocci T."/>
            <person name="Peng M."/>
            <person name="Battaglia E."/>
            <person name="Haridas S."/>
            <person name="Andreopoulos W."/>
            <person name="Labutti K."/>
            <person name="Pangilinan J."/>
            <person name="Floch G.L."/>
            <person name="Makela M.R."/>
            <person name="Henrissat B."/>
            <person name="Grigoriev I.V."/>
            <person name="Crouch J.A."/>
            <person name="De Vries R.P."/>
            <person name="Sukno S.A."/>
            <person name="Thon M.R."/>
        </authorList>
    </citation>
    <scope>NUCLEOTIDE SEQUENCE</scope>
    <source>
        <strain evidence="1">CBS 125086</strain>
    </source>
</reference>
<sequence>MPDRRESDSDVIGLRATLTSLPLIYGSTPPFKIRNLDQAIITALKACHEDVIVGLAIPGNPIPGGPLIPDKPVPERRFSPIPKALSNKNGRRFVLSSSKESHTSISFGPRRRRNAEVPENLRARLSSISNRQSKTHWRVFRLFLFFVPQLKTRPLSRIIGWRVRFW</sequence>
<gene>
    <name evidence="1" type="ORF">LY79DRAFT_580880</name>
</gene>
<proteinExistence type="predicted"/>
<evidence type="ECO:0000313" key="1">
    <source>
        <dbReference type="EMBL" id="KAK1585650.1"/>
    </source>
</evidence>